<evidence type="ECO:0000259" key="2">
    <source>
        <dbReference type="Pfam" id="PF20250"/>
    </source>
</evidence>
<keyword evidence="1" id="KW-0175">Coiled coil</keyword>
<accession>A0A9D7PSB3</accession>
<dbReference type="PANTHER" id="PTHR38032">
    <property type="entry name" value="POLYMERASE-RELATED"/>
    <property type="match status" value="1"/>
</dbReference>
<sequence>MADELIRGAGLGFRFDPEAKALIVSVEPVLISAPIDESWLRARLVELGYEKLSYLPAAAMVLLGKYNSGAPVAALRLAECVDAALSVKISIDGLSALLDIVPAQGGAAVTTEDIFRELVAIGVVDGVELGPINQAIADGVAVGLVVAHGRPPVHGEDGCLEKLLSEARDRSPRMDESGRIDYRDLGDILVVHPGDQLMLRHPATDGMPGLSLLGQPIPARPGKDIMYGSNLTGVSVAPDNPNLLLAAMVGQPVQVAGGMLVEPVFSVADVSTVSGNVDFDGSLVIKGDVASGMTVRASGDIEIGGMVEAASLEAGGSIVVKGGVVGSLGRHEAHEHVIRCGASFSAAYVQQAKIEAGDSIFIDDTAMQSELVAVNHILVGNKRRGHIIGGRAQATLSIKGKVIGSPNRVATRFEIGVDPALHNHALEVAKNRDDRENQLLEISKLIEFAAHHPERVKPGMLERARASAHALGEEIAAMRAEEQALEKKIELSQQSRVIAEEAIYEGVEVYLGKQRYRVAGEHGSGAVAMGKGGLGLRAIDEPAA</sequence>
<organism evidence="3 4">
    <name type="scientific">Candidatus Proximibacter danicus</name>
    <dbReference type="NCBI Taxonomy" id="2954365"/>
    <lineage>
        <taxon>Bacteria</taxon>
        <taxon>Pseudomonadati</taxon>
        <taxon>Pseudomonadota</taxon>
        <taxon>Betaproteobacteria</taxon>
        <taxon>Candidatus Proximibacter</taxon>
    </lineage>
</organism>
<dbReference type="InterPro" id="IPR005646">
    <property type="entry name" value="FapA"/>
</dbReference>
<reference evidence="3" key="1">
    <citation type="submission" date="2020-10" db="EMBL/GenBank/DDBJ databases">
        <title>Connecting structure to function with the recovery of over 1000 high-quality activated sludge metagenome-assembled genomes encoding full-length rRNA genes using long-read sequencing.</title>
        <authorList>
            <person name="Singleton C.M."/>
            <person name="Petriglieri F."/>
            <person name="Kristensen J.M."/>
            <person name="Kirkegaard R.H."/>
            <person name="Michaelsen T.Y."/>
            <person name="Andersen M.H."/>
            <person name="Karst S.M."/>
            <person name="Dueholm M.S."/>
            <person name="Nielsen P.H."/>
            <person name="Albertsen M."/>
        </authorList>
    </citation>
    <scope>NUCLEOTIDE SEQUENCE</scope>
    <source>
        <strain evidence="3">Hirt_18-Q3-R61-65_BATAC.395</strain>
    </source>
</reference>
<evidence type="ECO:0000313" key="3">
    <source>
        <dbReference type="EMBL" id="MBK8525088.1"/>
    </source>
</evidence>
<protein>
    <submittedName>
        <fullName evidence="3">DUF342 domain-containing protein</fullName>
    </submittedName>
</protein>
<dbReference type="InterPro" id="IPR046866">
    <property type="entry name" value="FapA_N"/>
</dbReference>
<name>A0A9D7PSB3_9PROT</name>
<feature type="domain" description="Flagellar Assembly Protein A N-terminal region" evidence="2">
    <location>
        <begin position="86"/>
        <end position="254"/>
    </location>
</feature>
<evidence type="ECO:0000313" key="4">
    <source>
        <dbReference type="Proteomes" id="UP000886689"/>
    </source>
</evidence>
<dbReference type="Pfam" id="PF03961">
    <property type="entry name" value="FapA"/>
    <property type="match status" value="1"/>
</dbReference>
<dbReference type="Pfam" id="PF20250">
    <property type="entry name" value="FapA_N"/>
    <property type="match status" value="1"/>
</dbReference>
<dbReference type="PANTHER" id="PTHR38032:SF1">
    <property type="entry name" value="RNA-BINDING PROTEIN KHPB N-TERMINAL DOMAIN-CONTAINING PROTEIN"/>
    <property type="match status" value="1"/>
</dbReference>
<proteinExistence type="predicted"/>
<evidence type="ECO:0000256" key="1">
    <source>
        <dbReference type="SAM" id="Coils"/>
    </source>
</evidence>
<dbReference type="Proteomes" id="UP000886689">
    <property type="component" value="Unassembled WGS sequence"/>
</dbReference>
<dbReference type="AlphaFoldDB" id="A0A9D7PSB3"/>
<dbReference type="InterPro" id="IPR046865">
    <property type="entry name" value="FapA_b_solenoid"/>
</dbReference>
<dbReference type="EMBL" id="JADJUC010000023">
    <property type="protein sequence ID" value="MBK8525088.1"/>
    <property type="molecule type" value="Genomic_DNA"/>
</dbReference>
<feature type="coiled-coil region" evidence="1">
    <location>
        <begin position="461"/>
        <end position="495"/>
    </location>
</feature>
<comment type="caution">
    <text evidence="3">The sequence shown here is derived from an EMBL/GenBank/DDBJ whole genome shotgun (WGS) entry which is preliminary data.</text>
</comment>
<gene>
    <name evidence="3" type="ORF">IPL58_14120</name>
</gene>